<name>A0A9P7VKS2_9AGAR</name>
<protein>
    <submittedName>
        <fullName evidence="1">Uncharacterized protein</fullName>
    </submittedName>
</protein>
<dbReference type="GeneID" id="66103043"/>
<comment type="caution">
    <text evidence="1">The sequence shown here is derived from an EMBL/GenBank/DDBJ whole genome shotgun (WGS) entry which is preliminary data.</text>
</comment>
<organism evidence="1 2">
    <name type="scientific">Guyanagaster necrorhizus</name>
    <dbReference type="NCBI Taxonomy" id="856835"/>
    <lineage>
        <taxon>Eukaryota</taxon>
        <taxon>Fungi</taxon>
        <taxon>Dikarya</taxon>
        <taxon>Basidiomycota</taxon>
        <taxon>Agaricomycotina</taxon>
        <taxon>Agaricomycetes</taxon>
        <taxon>Agaricomycetidae</taxon>
        <taxon>Agaricales</taxon>
        <taxon>Marasmiineae</taxon>
        <taxon>Physalacriaceae</taxon>
        <taxon>Guyanagaster</taxon>
    </lineage>
</organism>
<evidence type="ECO:0000313" key="1">
    <source>
        <dbReference type="EMBL" id="KAG7442524.1"/>
    </source>
</evidence>
<dbReference type="Proteomes" id="UP000812287">
    <property type="component" value="Unassembled WGS sequence"/>
</dbReference>
<sequence length="70" mass="7438">MKAKLLLAYISSRNDNALRRVETGISSIVGAKNGGLVLVIDGAAMDYASTIAVFICAKIVGRQTSQGWPR</sequence>
<keyword evidence="2" id="KW-1185">Reference proteome</keyword>
<dbReference type="AlphaFoldDB" id="A0A9P7VKS2"/>
<dbReference type="RefSeq" id="XP_043036024.1">
    <property type="nucleotide sequence ID" value="XM_043180747.1"/>
</dbReference>
<gene>
    <name evidence="1" type="ORF">BT62DRAFT_386493</name>
</gene>
<proteinExistence type="predicted"/>
<reference evidence="1" key="1">
    <citation type="submission" date="2020-11" db="EMBL/GenBank/DDBJ databases">
        <title>Adaptations for nitrogen fixation in a non-lichenized fungal sporocarp promotes dispersal by wood-feeding termites.</title>
        <authorList>
            <consortium name="DOE Joint Genome Institute"/>
            <person name="Koch R.A."/>
            <person name="Yoon G."/>
            <person name="Arayal U."/>
            <person name="Lail K."/>
            <person name="Amirebrahimi M."/>
            <person name="Labutti K."/>
            <person name="Lipzen A."/>
            <person name="Riley R."/>
            <person name="Barry K."/>
            <person name="Henrissat B."/>
            <person name="Grigoriev I.V."/>
            <person name="Herr J.R."/>
            <person name="Aime M.C."/>
        </authorList>
    </citation>
    <scope>NUCLEOTIDE SEQUENCE</scope>
    <source>
        <strain evidence="1">MCA 3950</strain>
    </source>
</reference>
<accession>A0A9P7VKS2</accession>
<dbReference type="EMBL" id="MU250551">
    <property type="protein sequence ID" value="KAG7442524.1"/>
    <property type="molecule type" value="Genomic_DNA"/>
</dbReference>
<evidence type="ECO:0000313" key="2">
    <source>
        <dbReference type="Proteomes" id="UP000812287"/>
    </source>
</evidence>